<keyword evidence="6" id="KW-0418">Kinase</keyword>
<dbReference type="InterPro" id="IPR003661">
    <property type="entry name" value="HisK_dim/P_dom"/>
</dbReference>
<name>A0A956NH95_UNCEI</name>
<dbReference type="InterPro" id="IPR005467">
    <property type="entry name" value="His_kinase_dom"/>
</dbReference>
<dbReference type="PANTHER" id="PTHR45339">
    <property type="entry name" value="HYBRID SIGNAL TRANSDUCTION HISTIDINE KINASE J"/>
    <property type="match status" value="1"/>
</dbReference>
<dbReference type="InterPro" id="IPR036890">
    <property type="entry name" value="HATPase_C_sf"/>
</dbReference>
<dbReference type="Proteomes" id="UP000739538">
    <property type="component" value="Unassembled WGS sequence"/>
</dbReference>
<keyword evidence="5" id="KW-0547">Nucleotide-binding</keyword>
<feature type="modified residue" description="4-aspartylphosphate" evidence="9">
    <location>
        <position position="532"/>
    </location>
</feature>
<feature type="compositionally biased region" description="Basic and acidic residues" evidence="10">
    <location>
        <begin position="355"/>
        <end position="368"/>
    </location>
</feature>
<dbReference type="PANTHER" id="PTHR45339:SF3">
    <property type="entry name" value="HISTIDINE KINASE"/>
    <property type="match status" value="1"/>
</dbReference>
<dbReference type="Pfam" id="PF13185">
    <property type="entry name" value="GAF_2"/>
    <property type="match status" value="1"/>
</dbReference>
<dbReference type="InterPro" id="IPR036097">
    <property type="entry name" value="HisK_dim/P_sf"/>
</dbReference>
<evidence type="ECO:0000256" key="9">
    <source>
        <dbReference type="PROSITE-ProRule" id="PRU00169"/>
    </source>
</evidence>
<dbReference type="Gene3D" id="1.10.287.130">
    <property type="match status" value="1"/>
</dbReference>
<proteinExistence type="predicted"/>
<protein>
    <recommendedName>
        <fullName evidence="2">histidine kinase</fullName>
        <ecNumber evidence="2">2.7.13.3</ecNumber>
    </recommendedName>
</protein>
<evidence type="ECO:0000259" key="12">
    <source>
        <dbReference type="PROSITE" id="PS50110"/>
    </source>
</evidence>
<dbReference type="SUPFAM" id="SSF55874">
    <property type="entry name" value="ATPase domain of HSP90 chaperone/DNA topoisomerase II/histidine kinase"/>
    <property type="match status" value="1"/>
</dbReference>
<feature type="region of interest" description="Disordered" evidence="10">
    <location>
        <begin position="355"/>
        <end position="380"/>
    </location>
</feature>
<dbReference type="InterPro" id="IPR004358">
    <property type="entry name" value="Sig_transdc_His_kin-like_C"/>
</dbReference>
<dbReference type="PROSITE" id="PS50109">
    <property type="entry name" value="HIS_KIN"/>
    <property type="match status" value="1"/>
</dbReference>
<dbReference type="SMART" id="SM00065">
    <property type="entry name" value="GAF"/>
    <property type="match status" value="1"/>
</dbReference>
<evidence type="ECO:0000259" key="11">
    <source>
        <dbReference type="PROSITE" id="PS50109"/>
    </source>
</evidence>
<keyword evidence="4" id="KW-0808">Transferase</keyword>
<dbReference type="SMART" id="SM00388">
    <property type="entry name" value="HisKA"/>
    <property type="match status" value="1"/>
</dbReference>
<dbReference type="SUPFAM" id="SSF47384">
    <property type="entry name" value="Homodimeric domain of signal transducing histidine kinase"/>
    <property type="match status" value="1"/>
</dbReference>
<dbReference type="Pfam" id="PF00512">
    <property type="entry name" value="HisKA"/>
    <property type="match status" value="1"/>
</dbReference>
<reference evidence="13" key="1">
    <citation type="submission" date="2020-04" db="EMBL/GenBank/DDBJ databases">
        <authorList>
            <person name="Zhang T."/>
        </authorList>
    </citation>
    <scope>NUCLEOTIDE SEQUENCE</scope>
    <source>
        <strain evidence="13">HKST-UBA02</strain>
    </source>
</reference>
<dbReference type="CDD" id="cd00082">
    <property type="entry name" value="HisKA"/>
    <property type="match status" value="1"/>
</dbReference>
<evidence type="ECO:0000256" key="1">
    <source>
        <dbReference type="ARBA" id="ARBA00000085"/>
    </source>
</evidence>
<dbReference type="PROSITE" id="PS50110">
    <property type="entry name" value="RESPONSE_REGULATORY"/>
    <property type="match status" value="1"/>
</dbReference>
<dbReference type="Pfam" id="PF00072">
    <property type="entry name" value="Response_reg"/>
    <property type="match status" value="1"/>
</dbReference>
<dbReference type="Gene3D" id="3.30.450.40">
    <property type="match status" value="1"/>
</dbReference>
<evidence type="ECO:0000256" key="7">
    <source>
        <dbReference type="ARBA" id="ARBA00022840"/>
    </source>
</evidence>
<dbReference type="CDD" id="cd16922">
    <property type="entry name" value="HATPase_EvgS-ArcB-TorS-like"/>
    <property type="match status" value="1"/>
</dbReference>
<dbReference type="Gene3D" id="3.40.50.2300">
    <property type="match status" value="1"/>
</dbReference>
<dbReference type="SMART" id="SM00448">
    <property type="entry name" value="REC"/>
    <property type="match status" value="1"/>
</dbReference>
<keyword evidence="7" id="KW-0067">ATP-binding</keyword>
<dbReference type="SUPFAM" id="SSF52172">
    <property type="entry name" value="CheY-like"/>
    <property type="match status" value="1"/>
</dbReference>
<comment type="catalytic activity">
    <reaction evidence="1">
        <text>ATP + protein L-histidine = ADP + protein N-phospho-L-histidine.</text>
        <dbReference type="EC" id="2.7.13.3"/>
    </reaction>
</comment>
<reference evidence="13" key="2">
    <citation type="journal article" date="2021" name="Microbiome">
        <title>Successional dynamics and alternative stable states in a saline activated sludge microbial community over 9 years.</title>
        <authorList>
            <person name="Wang Y."/>
            <person name="Ye J."/>
            <person name="Ju F."/>
            <person name="Liu L."/>
            <person name="Boyd J.A."/>
            <person name="Deng Y."/>
            <person name="Parks D.H."/>
            <person name="Jiang X."/>
            <person name="Yin X."/>
            <person name="Woodcroft B.J."/>
            <person name="Tyson G.W."/>
            <person name="Hugenholtz P."/>
            <person name="Polz M.F."/>
            <person name="Zhang T."/>
        </authorList>
    </citation>
    <scope>NUCLEOTIDE SEQUENCE</scope>
    <source>
        <strain evidence="13">HKST-UBA02</strain>
    </source>
</reference>
<evidence type="ECO:0000256" key="5">
    <source>
        <dbReference type="ARBA" id="ARBA00022741"/>
    </source>
</evidence>
<dbReference type="FunFam" id="1.10.287.130:FF:000002">
    <property type="entry name" value="Two-component osmosensing histidine kinase"/>
    <property type="match status" value="1"/>
</dbReference>
<dbReference type="InterPro" id="IPR001789">
    <property type="entry name" value="Sig_transdc_resp-reg_receiver"/>
</dbReference>
<dbReference type="InterPro" id="IPR003594">
    <property type="entry name" value="HATPase_dom"/>
</dbReference>
<evidence type="ECO:0000313" key="13">
    <source>
        <dbReference type="EMBL" id="MCA9756869.1"/>
    </source>
</evidence>
<organism evidence="13 14">
    <name type="scientific">Eiseniibacteriota bacterium</name>
    <dbReference type="NCBI Taxonomy" id="2212470"/>
    <lineage>
        <taxon>Bacteria</taxon>
        <taxon>Candidatus Eiseniibacteriota</taxon>
    </lineage>
</organism>
<evidence type="ECO:0000256" key="10">
    <source>
        <dbReference type="SAM" id="MobiDB-lite"/>
    </source>
</evidence>
<evidence type="ECO:0000313" key="14">
    <source>
        <dbReference type="Proteomes" id="UP000739538"/>
    </source>
</evidence>
<dbReference type="SMART" id="SM00387">
    <property type="entry name" value="HATPase_c"/>
    <property type="match status" value="1"/>
</dbReference>
<dbReference type="Gene3D" id="3.30.565.10">
    <property type="entry name" value="Histidine kinase-like ATPase, C-terminal domain"/>
    <property type="match status" value="1"/>
</dbReference>
<sequence length="603" mass="65626">MTSRRFLPVHPAGAAHSEGAIRQLEVQNNVLELLAYGEELSVVLETLVRGVESSQPEMLGSVFLYDPVRESLVDCVAPSLPAEYNEAIAVVPIGDGVGSCGTAAFRRERVVVSDIATDPLWAPFTQLALPHGLRACWSQPVLGRDGSLLGTFAMYYRTVRSPLPDELDLIESAARLASIAIERRVADATLAQARDEALDAARAKSVFLANMSHEIRTPMSGVMGMADLLLQTKLDAEQRDFAETIASSAQSLLRILNDVLDLSKVEAGRVELEKVGFDVRQLAGDVVTLLQVEARRKGLHIRTMVDAQIPDTVVGDAIRLRQILINLVGNAIKFTSEGGVELRVSLVDGVHGDFRNRDGQSRDSENRGIEPGASRATRDPHSSIQLAFEIEDTGIGIDEVTRARLFQPFVQADDSITRRYGGTGLGLSISRALIGLMGGHLDVTSQPDHGSTFHFTVDLALDRRMSRRTTASKLDVSVLKGRRILVVDDHPVNARVAEGILARLGCEVDVVDNGVVAVEYAARNEYDAILMDLQMPEMDGITATRQIRSLPGANQETLILAVSASVIGPEREEADRAGIDGWISKPFRRDDLLTELVRRLEVA</sequence>
<dbReference type="Pfam" id="PF02518">
    <property type="entry name" value="HATPase_c"/>
    <property type="match status" value="1"/>
</dbReference>
<evidence type="ECO:0000256" key="4">
    <source>
        <dbReference type="ARBA" id="ARBA00022679"/>
    </source>
</evidence>
<comment type="caution">
    <text evidence="13">The sequence shown here is derived from an EMBL/GenBank/DDBJ whole genome shotgun (WGS) entry which is preliminary data.</text>
</comment>
<dbReference type="SUPFAM" id="SSF55781">
    <property type="entry name" value="GAF domain-like"/>
    <property type="match status" value="1"/>
</dbReference>
<dbReference type="GO" id="GO:0005524">
    <property type="term" value="F:ATP binding"/>
    <property type="evidence" value="ECO:0007669"/>
    <property type="project" value="UniProtKB-KW"/>
</dbReference>
<dbReference type="CDD" id="cd17546">
    <property type="entry name" value="REC_hyHK_CKI1_RcsC-like"/>
    <property type="match status" value="1"/>
</dbReference>
<evidence type="ECO:0000256" key="8">
    <source>
        <dbReference type="ARBA" id="ARBA00023012"/>
    </source>
</evidence>
<feature type="domain" description="Histidine kinase" evidence="11">
    <location>
        <begin position="210"/>
        <end position="461"/>
    </location>
</feature>
<evidence type="ECO:0000256" key="6">
    <source>
        <dbReference type="ARBA" id="ARBA00022777"/>
    </source>
</evidence>
<feature type="domain" description="Response regulatory" evidence="12">
    <location>
        <begin position="483"/>
        <end position="600"/>
    </location>
</feature>
<dbReference type="GO" id="GO:0000155">
    <property type="term" value="F:phosphorelay sensor kinase activity"/>
    <property type="evidence" value="ECO:0007669"/>
    <property type="project" value="InterPro"/>
</dbReference>
<evidence type="ECO:0000256" key="2">
    <source>
        <dbReference type="ARBA" id="ARBA00012438"/>
    </source>
</evidence>
<dbReference type="EC" id="2.7.13.3" evidence="2"/>
<dbReference type="AlphaFoldDB" id="A0A956NH95"/>
<keyword evidence="8" id="KW-0902">Two-component regulatory system</keyword>
<dbReference type="InterPro" id="IPR011006">
    <property type="entry name" value="CheY-like_superfamily"/>
</dbReference>
<gene>
    <name evidence="13" type="ORF">KDA27_13780</name>
</gene>
<dbReference type="EMBL" id="JAGQHS010000070">
    <property type="protein sequence ID" value="MCA9756869.1"/>
    <property type="molecule type" value="Genomic_DNA"/>
</dbReference>
<accession>A0A956NH95</accession>
<dbReference type="InterPro" id="IPR003018">
    <property type="entry name" value="GAF"/>
</dbReference>
<dbReference type="InterPro" id="IPR029016">
    <property type="entry name" value="GAF-like_dom_sf"/>
</dbReference>
<evidence type="ECO:0000256" key="3">
    <source>
        <dbReference type="ARBA" id="ARBA00022553"/>
    </source>
</evidence>
<dbReference type="PRINTS" id="PR00344">
    <property type="entry name" value="BCTRLSENSOR"/>
</dbReference>
<keyword evidence="3 9" id="KW-0597">Phosphoprotein</keyword>